<feature type="binding site" evidence="3">
    <location>
        <position position="37"/>
    </location>
    <ligand>
        <name>Zn(2+)</name>
        <dbReference type="ChEBI" id="CHEBI:29105"/>
    </ligand>
</feature>
<evidence type="ECO:0000256" key="1">
    <source>
        <dbReference type="ARBA" id="ARBA00022723"/>
    </source>
</evidence>
<feature type="region of interest" description="Disordered" evidence="4">
    <location>
        <begin position="49"/>
        <end position="73"/>
    </location>
</feature>
<name>A0ABW7GUD6_9BURK</name>
<organism evidence="5 6">
    <name type="scientific">Pelomonas baiyunensis</name>
    <dbReference type="NCBI Taxonomy" id="3299026"/>
    <lineage>
        <taxon>Bacteria</taxon>
        <taxon>Pseudomonadati</taxon>
        <taxon>Pseudomonadota</taxon>
        <taxon>Betaproteobacteria</taxon>
        <taxon>Burkholderiales</taxon>
        <taxon>Sphaerotilaceae</taxon>
        <taxon>Roseateles</taxon>
    </lineage>
</organism>
<proteinExistence type="inferred from homology"/>
<dbReference type="Gene3D" id="3.30.50.10">
    <property type="entry name" value="Erythroid Transcription Factor GATA-1, subunit A"/>
    <property type="match status" value="1"/>
</dbReference>
<dbReference type="RefSeq" id="WP_394380883.1">
    <property type="nucleotide sequence ID" value="NZ_JBIGIB010000001.1"/>
</dbReference>
<dbReference type="InterPro" id="IPR005584">
    <property type="entry name" value="DNA_gyrase_inhibitor_YacG"/>
</dbReference>
<gene>
    <name evidence="3" type="primary">yacG</name>
    <name evidence="5" type="ORF">ACG01O_02215</name>
</gene>
<comment type="similarity">
    <text evidence="3">Belongs to the DNA gyrase inhibitor YacG family.</text>
</comment>
<comment type="function">
    <text evidence="3">Inhibits all the catalytic activities of DNA gyrase by preventing its interaction with DNA. Acts by binding directly to the C-terminal domain of GyrB, which probably disrupts DNA binding by the gyrase.</text>
</comment>
<dbReference type="PANTHER" id="PTHR36150">
    <property type="entry name" value="DNA GYRASE INHIBITOR YACG"/>
    <property type="match status" value="1"/>
</dbReference>
<dbReference type="HAMAP" id="MF_00649">
    <property type="entry name" value="DNA_gyrase_inhibitor_YacG"/>
    <property type="match status" value="1"/>
</dbReference>
<comment type="caution">
    <text evidence="5">The sequence shown here is derived from an EMBL/GenBank/DDBJ whole genome shotgun (WGS) entry which is preliminary data.</text>
</comment>
<feature type="binding site" evidence="3">
    <location>
        <position position="17"/>
    </location>
    <ligand>
        <name>Zn(2+)</name>
        <dbReference type="ChEBI" id="CHEBI:29105"/>
    </ligand>
</feature>
<dbReference type="PANTHER" id="PTHR36150:SF1">
    <property type="entry name" value="DNA GYRASE INHIBITOR YACG"/>
    <property type="match status" value="1"/>
</dbReference>
<protein>
    <recommendedName>
        <fullName evidence="3">DNA gyrase inhibitor YacG</fullName>
    </recommendedName>
</protein>
<dbReference type="InterPro" id="IPR013088">
    <property type="entry name" value="Znf_NHR/GATA"/>
</dbReference>
<evidence type="ECO:0000313" key="5">
    <source>
        <dbReference type="EMBL" id="MFG6465416.1"/>
    </source>
</evidence>
<keyword evidence="6" id="KW-1185">Reference proteome</keyword>
<comment type="cofactor">
    <cofactor evidence="3">
        <name>Zn(2+)</name>
        <dbReference type="ChEBI" id="CHEBI:29105"/>
    </cofactor>
    <text evidence="3">Binds 1 zinc ion.</text>
</comment>
<comment type="subunit">
    <text evidence="3">Interacts with GyrB.</text>
</comment>
<evidence type="ECO:0000256" key="2">
    <source>
        <dbReference type="ARBA" id="ARBA00022833"/>
    </source>
</evidence>
<dbReference type="Proteomes" id="UP001606303">
    <property type="component" value="Unassembled WGS sequence"/>
</dbReference>
<dbReference type="EMBL" id="JBIGIB010000001">
    <property type="protein sequence ID" value="MFG6465416.1"/>
    <property type="molecule type" value="Genomic_DNA"/>
</dbReference>
<evidence type="ECO:0000256" key="4">
    <source>
        <dbReference type="SAM" id="MobiDB-lite"/>
    </source>
</evidence>
<evidence type="ECO:0000313" key="6">
    <source>
        <dbReference type="Proteomes" id="UP001606303"/>
    </source>
</evidence>
<reference evidence="5 6" key="1">
    <citation type="submission" date="2024-08" db="EMBL/GenBank/DDBJ databases">
        <authorList>
            <person name="Lu H."/>
        </authorList>
    </citation>
    <scope>NUCLEOTIDE SEQUENCE [LARGE SCALE GENOMIC DNA]</scope>
    <source>
        <strain evidence="5 6">BYS87W</strain>
    </source>
</reference>
<dbReference type="Pfam" id="PF03884">
    <property type="entry name" value="YacG"/>
    <property type="match status" value="1"/>
</dbReference>
<sequence>MSSQKPSSGRIVRCPQCGGDSLFEPSNRWRPFCSERCRQIDLGAWASESFRVPATPPQDPDEFGAPGEPGTVH</sequence>
<accession>A0ABW7GUD6</accession>
<evidence type="ECO:0000256" key="3">
    <source>
        <dbReference type="HAMAP-Rule" id="MF_00649"/>
    </source>
</evidence>
<keyword evidence="2 3" id="KW-0862">Zinc</keyword>
<dbReference type="SUPFAM" id="SSF57716">
    <property type="entry name" value="Glucocorticoid receptor-like (DNA-binding domain)"/>
    <property type="match status" value="1"/>
</dbReference>
<keyword evidence="1 3" id="KW-0479">Metal-binding</keyword>
<feature type="binding site" evidence="3">
    <location>
        <position position="33"/>
    </location>
    <ligand>
        <name>Zn(2+)</name>
        <dbReference type="ChEBI" id="CHEBI:29105"/>
    </ligand>
</feature>
<feature type="binding site" evidence="3">
    <location>
        <position position="14"/>
    </location>
    <ligand>
        <name>Zn(2+)</name>
        <dbReference type="ChEBI" id="CHEBI:29105"/>
    </ligand>
</feature>